<dbReference type="Proteomes" id="UP000006408">
    <property type="component" value="Unassembled WGS sequence"/>
</dbReference>
<gene>
    <name evidence="1" type="ORF">BIFANG_02419</name>
</gene>
<evidence type="ECO:0000313" key="2">
    <source>
        <dbReference type="Proteomes" id="UP000006408"/>
    </source>
</evidence>
<keyword evidence="2" id="KW-1185">Reference proteome</keyword>
<dbReference type="EMBL" id="ABYS02000004">
    <property type="protein sequence ID" value="EEP21063.1"/>
    <property type="molecule type" value="Genomic_DNA"/>
</dbReference>
<dbReference type="KEGG" id="bang:BBAG_0365"/>
<proteinExistence type="predicted"/>
<name>C4FDN2_9BIFI</name>
<protein>
    <submittedName>
        <fullName evidence="1">Uncharacterized protein</fullName>
    </submittedName>
</protein>
<dbReference type="HOGENOM" id="CLU_3247847_0_0_11"/>
<organism evidence="1 2">
    <name type="scientific">Bifidobacterium angulatum DSM 20098 = JCM 7096</name>
    <dbReference type="NCBI Taxonomy" id="518635"/>
    <lineage>
        <taxon>Bacteria</taxon>
        <taxon>Bacillati</taxon>
        <taxon>Actinomycetota</taxon>
        <taxon>Actinomycetes</taxon>
        <taxon>Bifidobacteriales</taxon>
        <taxon>Bifidobacteriaceae</taxon>
        <taxon>Bifidobacterium</taxon>
    </lineage>
</organism>
<dbReference type="PATRIC" id="fig|518635.17.peg.375"/>
<dbReference type="AlphaFoldDB" id="C4FDN2"/>
<sequence length="42" mass="4569">MLPRCNVMATLCGRGPHPCIFITMADPHHTAESRKNNKCCGG</sequence>
<reference evidence="1" key="1">
    <citation type="submission" date="2009-04" db="EMBL/GenBank/DDBJ databases">
        <authorList>
            <person name="Weinstock G."/>
            <person name="Sodergren E."/>
            <person name="Clifton S."/>
            <person name="Fulton L."/>
            <person name="Fulton B."/>
            <person name="Courtney L."/>
            <person name="Fronick C."/>
            <person name="Harrison M."/>
            <person name="Strong C."/>
            <person name="Farmer C."/>
            <person name="Delahaunty K."/>
            <person name="Markovic C."/>
            <person name="Hall O."/>
            <person name="Minx P."/>
            <person name="Tomlinson C."/>
            <person name="Mitreva M."/>
            <person name="Nelson J."/>
            <person name="Hou S."/>
            <person name="Wollam A."/>
            <person name="Pepin K.H."/>
            <person name="Johnson M."/>
            <person name="Bhonagiri V."/>
            <person name="Nash W.E."/>
            <person name="Warren W."/>
            <person name="Chinwalla A."/>
            <person name="Mardis E.R."/>
            <person name="Wilson R.K."/>
        </authorList>
    </citation>
    <scope>NUCLEOTIDE SEQUENCE [LARGE SCALE GENOMIC DNA]</scope>
    <source>
        <strain evidence="1">DSM 20098</strain>
    </source>
</reference>
<evidence type="ECO:0000313" key="1">
    <source>
        <dbReference type="EMBL" id="EEP21063.1"/>
    </source>
</evidence>
<accession>C4FDN2</accession>
<comment type="caution">
    <text evidence="1">The sequence shown here is derived from an EMBL/GenBank/DDBJ whole genome shotgun (WGS) entry which is preliminary data.</text>
</comment>